<dbReference type="InterPro" id="IPR027417">
    <property type="entry name" value="P-loop_NTPase"/>
</dbReference>
<comment type="caution">
    <text evidence="1">The sequence shown here is derived from an EMBL/GenBank/DDBJ whole genome shotgun (WGS) entry which is preliminary data.</text>
</comment>
<evidence type="ECO:0000313" key="2">
    <source>
        <dbReference type="Proteomes" id="UP000238176"/>
    </source>
</evidence>
<dbReference type="GO" id="GO:0016740">
    <property type="term" value="F:transferase activity"/>
    <property type="evidence" value="ECO:0007669"/>
    <property type="project" value="UniProtKB-KW"/>
</dbReference>
<keyword evidence="1" id="KW-0808">Transferase</keyword>
<dbReference type="RefSeq" id="WP_106365952.1">
    <property type="nucleotide sequence ID" value="NZ_PVTJ01000009.1"/>
</dbReference>
<proteinExistence type="predicted"/>
<dbReference type="Pfam" id="PF13469">
    <property type="entry name" value="Sulfotransfer_3"/>
    <property type="match status" value="1"/>
</dbReference>
<dbReference type="PANTHER" id="PTHR36451:SF1">
    <property type="entry name" value="OMEGA-HYDROXY-BETA-DIHYDROMENAQUINONE-9 SULFOTRANSFERASE STF3"/>
    <property type="match status" value="1"/>
</dbReference>
<dbReference type="PANTHER" id="PTHR36451">
    <property type="entry name" value="PAPS-DEPENDENT SULFOTRANSFERASE STF3"/>
    <property type="match status" value="1"/>
</dbReference>
<reference evidence="1 2" key="1">
    <citation type="submission" date="2018-03" db="EMBL/GenBank/DDBJ databases">
        <title>Genomic Encyclopedia of Type Strains, Phase III (KMG-III): the genomes of soil and plant-associated and newly described type strains.</title>
        <authorList>
            <person name="Whitman W."/>
        </authorList>
    </citation>
    <scope>NUCLEOTIDE SEQUENCE [LARGE SCALE GENOMIC DNA]</scope>
    <source>
        <strain evidence="1 2">CGMCC 4.7067</strain>
    </source>
</reference>
<name>A0A2T0UF52_9ACTN</name>
<sequence length="400" mass="46252">MRRVAGWVKPLNTVMSPALARAVRNPDKAFEQAVAKAEQAAGASADIDPAFIEDYRDLMRRFAKVRDISYLGWTATVSELQMRMENRLRIKRLHAEHPEIAHQPIDRPIVVVGLPRTATTLAHKVIAAPDGNRAPMMWEFHHADRFDIDPKLREQRLKKARRISAAVNVITPIWETIHPSTAETPEECVLALPHGLQWGTRFKLNGYREWLAKRDFVPDYRYLKQFLQVLQTGDRTRRWVLKSPFHLYNLDALLKVFPDAHILWTHRDPQTVMGSWCSLVETGTALCNRHYDTYAIGREWLDSLSWMVEQGRMSRLDIPPERMVDVSYHALTADPYGQLPRIFERLGLRWSHREEGNLDDVLARPGMRRNHEYSLERYGLDADMVDAAFGDYSKLVASIR</sequence>
<accession>A0A2T0UF52</accession>
<evidence type="ECO:0000313" key="1">
    <source>
        <dbReference type="EMBL" id="PRY56532.1"/>
    </source>
</evidence>
<keyword evidence="2" id="KW-1185">Reference proteome</keyword>
<gene>
    <name evidence="1" type="ORF">B0I28_109181</name>
</gene>
<dbReference type="Proteomes" id="UP000238176">
    <property type="component" value="Unassembled WGS sequence"/>
</dbReference>
<dbReference type="InterPro" id="IPR052736">
    <property type="entry name" value="Stf3_sulfotransferase"/>
</dbReference>
<dbReference type="EMBL" id="PVTJ01000009">
    <property type="protein sequence ID" value="PRY56532.1"/>
    <property type="molecule type" value="Genomic_DNA"/>
</dbReference>
<protein>
    <submittedName>
        <fullName evidence="1">Sulfotransferase family protein</fullName>
    </submittedName>
</protein>
<dbReference type="AlphaFoldDB" id="A0A2T0UF52"/>
<organism evidence="1 2">
    <name type="scientific">Glycomyces artemisiae</name>
    <dbReference type="NCBI Taxonomy" id="1076443"/>
    <lineage>
        <taxon>Bacteria</taxon>
        <taxon>Bacillati</taxon>
        <taxon>Actinomycetota</taxon>
        <taxon>Actinomycetes</taxon>
        <taxon>Glycomycetales</taxon>
        <taxon>Glycomycetaceae</taxon>
        <taxon>Glycomyces</taxon>
    </lineage>
</organism>
<dbReference type="Gene3D" id="3.40.50.300">
    <property type="entry name" value="P-loop containing nucleotide triphosphate hydrolases"/>
    <property type="match status" value="1"/>
</dbReference>
<dbReference type="SUPFAM" id="SSF52540">
    <property type="entry name" value="P-loop containing nucleoside triphosphate hydrolases"/>
    <property type="match status" value="1"/>
</dbReference>
<dbReference type="OrthoDB" id="9777890at2"/>